<evidence type="ECO:0000313" key="2">
    <source>
        <dbReference type="Proteomes" id="UP000193090"/>
    </source>
</evidence>
<sequence length="112" mass="12682">MATEDDVRRIALGLPGAYEQASYGGSPSWRTKPRMFAWIRDDDGALVVWVGSVEEKELLLGADPAKFFTTDHYDGHPIVLVRLPAVDVDELGELIEESWYLRAPRSLTREHR</sequence>
<dbReference type="InterPro" id="IPR058532">
    <property type="entry name" value="YjbR/MT2646/Rv2570-like"/>
</dbReference>
<proteinExistence type="predicted"/>
<dbReference type="RefSeq" id="WP_085109954.1">
    <property type="nucleotide sequence ID" value="NZ_JACKSN010000066.1"/>
</dbReference>
<accession>A0A1X2EJZ1</accession>
<dbReference type="EMBL" id="LQPZ01000022">
    <property type="protein sequence ID" value="ORX04667.1"/>
    <property type="molecule type" value="Genomic_DNA"/>
</dbReference>
<dbReference type="SUPFAM" id="SSF142906">
    <property type="entry name" value="YjbR-like"/>
    <property type="match status" value="1"/>
</dbReference>
<organism evidence="1 2">
    <name type="scientific">Mycolicibacillus trivialis</name>
    <dbReference type="NCBI Taxonomy" id="1798"/>
    <lineage>
        <taxon>Bacteria</taxon>
        <taxon>Bacillati</taxon>
        <taxon>Actinomycetota</taxon>
        <taxon>Actinomycetes</taxon>
        <taxon>Mycobacteriales</taxon>
        <taxon>Mycobacteriaceae</taxon>
        <taxon>Mycolicibacillus</taxon>
    </lineage>
</organism>
<dbReference type="AlphaFoldDB" id="A0A1X2EJZ1"/>
<reference evidence="1 2" key="1">
    <citation type="submission" date="2016-01" db="EMBL/GenBank/DDBJ databases">
        <title>The new phylogeny of the genus Mycobacterium.</title>
        <authorList>
            <person name="Tarcisio F."/>
            <person name="Conor M."/>
            <person name="Antonella G."/>
            <person name="Elisabetta G."/>
            <person name="Giulia F.S."/>
            <person name="Sara T."/>
            <person name="Anna F."/>
            <person name="Clotilde B."/>
            <person name="Roberto B."/>
            <person name="Veronica D.S."/>
            <person name="Fabio R."/>
            <person name="Monica P."/>
            <person name="Olivier J."/>
            <person name="Enrico T."/>
            <person name="Nicola S."/>
        </authorList>
    </citation>
    <scope>NUCLEOTIDE SEQUENCE [LARGE SCALE GENOMIC DNA]</scope>
    <source>
        <strain evidence="1 2">DSM 44153</strain>
    </source>
</reference>
<keyword evidence="2" id="KW-1185">Reference proteome</keyword>
<dbReference type="OrthoDB" id="6167040at2"/>
<protein>
    <recommendedName>
        <fullName evidence="3">YdhG-like domain-containing protein</fullName>
    </recommendedName>
</protein>
<dbReference type="InterPro" id="IPR038056">
    <property type="entry name" value="YjbR-like_sf"/>
</dbReference>
<dbReference type="STRING" id="1798.AWC30_09715"/>
<name>A0A1X2EJZ1_9MYCO</name>
<evidence type="ECO:0008006" key="3">
    <source>
        <dbReference type="Google" id="ProtNLM"/>
    </source>
</evidence>
<comment type="caution">
    <text evidence="1">The sequence shown here is derived from an EMBL/GenBank/DDBJ whole genome shotgun (WGS) entry which is preliminary data.</text>
</comment>
<evidence type="ECO:0000313" key="1">
    <source>
        <dbReference type="EMBL" id="ORX04667.1"/>
    </source>
</evidence>
<dbReference type="Gene3D" id="3.90.1150.30">
    <property type="match status" value="1"/>
</dbReference>
<dbReference type="Proteomes" id="UP000193090">
    <property type="component" value="Unassembled WGS sequence"/>
</dbReference>
<gene>
    <name evidence="1" type="ORF">AWC30_09715</name>
</gene>
<dbReference type="Pfam" id="PF04237">
    <property type="entry name" value="YjbR"/>
    <property type="match status" value="1"/>
</dbReference>